<comment type="caution">
    <text evidence="1">The sequence shown here is derived from an EMBL/GenBank/DDBJ whole genome shotgun (WGS) entry which is preliminary data.</text>
</comment>
<proteinExistence type="predicted"/>
<sequence length="1236" mass="135400">MAYSVELIEQIAEKPSRSASPIPCMQPALWYASRARLAQSRELPQGQCIPRGINFTRLSSAKLVAVKGEPLLLDCAVSVLPELAPYNITWNHNGKPLDWSITEHTVLSNGSLFIEQFAYQKKKNGRRDNGTYTCMVHTKAGTMFSRPVQVELARMTKGFSEEPKPLSVASGSIARFACHVMAVPAALYNWQRNLEDVPPDDERFTQLSSGALQIVNVTAADAGNYRCIAKCAAKTQYSAEAALTVLQSARHETPDQPPEFLNPPPQELILVTGDTVELECFARSSKPTFVTWIRQGGELLPEGRSTYFGRGNLRITNLTRSDAGTYKCLISTSRATATETLSLASQSHTLTIYEPPTFASDMISRVRPAARTVRFDCDAQGFPAPDVRWFKDGQPLVINGRIKVMRSEDNKYLRKVRRHMIEESSSGPQHQRRPASNVLVISHPVKRDAGFYQCLATNVAGLNTLAARLVLNASGDQPSPPTGLKAVTNSSTAILLSWNPSAVSPGQTIQAYSIHYLPTAGGNELQKVSVNTALLIEKLMPFTNYTFYVRAYSGKSASEQSEKVTQITGEDVPLRAPSVTVTSPTPTTMHISWSELPPAVARGNIALYRIHYRLHGQNYNNVLVVKGTVREYTITGLEPDKEYDVRVMAGTAEGFPVLSDEVWPWVTYRMPHKSSSTMPLPPILYLIVINATTLEARWSVSPEEKNPVSGFKMRFREQGSHFLDPILLANTTFSYVVYNLKPQTWYEVHVSCFNHLVDGQEAVQTILTHPENLTVEGDVDPPGGLEAEPTSPRSIHLSWKPPNSIHNITYYTVRYSAVHPKNHMNSSVVHYVRSTTPEVDVKDLQPYTLYGFAVRSHEADNRPGHFSQLIECRTSEDKPTVPRDITWAPVDLGSIRLNWMTPEFPNGVIQAYHIFYNANVVDTTQVAKWKNKKEPGTQLTSILNGLAINTVYSLRMQAQTTAGLGPLTQVIKFVISVPSRSTISPHPQAAGQEANDPSLGILLGVLAGLLCMAACAVIILYKNSKCGCSGSSTEQQGPSSGRSCFAAFFGQCKMPAPARELEVLSVTSPGPGNHLDTKGGYPATQCNGKTNGHARGKQPNGTAPNGHVGNGSAVGFVKSSSSQKQRTEKDPESRLPLPRSQHRYNAHDCAVQEDGDAWDLDAVPAPTPLLADDSATSRTWKTTDDSTAAEDDTPNVTVSSSDDRSASLRLLQSGPSEQTSVTLHSLEETKNIVGPI</sequence>
<evidence type="ECO:0000313" key="2">
    <source>
        <dbReference type="Proteomes" id="UP000821845"/>
    </source>
</evidence>
<accession>A0ACB7S9S1</accession>
<evidence type="ECO:0000313" key="1">
    <source>
        <dbReference type="EMBL" id="KAH6930696.1"/>
    </source>
</evidence>
<reference evidence="1" key="1">
    <citation type="submission" date="2020-05" db="EMBL/GenBank/DDBJ databases">
        <title>Large-scale comparative analyses of tick genomes elucidate their genetic diversity and vector capacities.</title>
        <authorList>
            <person name="Jia N."/>
            <person name="Wang J."/>
            <person name="Shi W."/>
            <person name="Du L."/>
            <person name="Sun Y."/>
            <person name="Zhan W."/>
            <person name="Jiang J."/>
            <person name="Wang Q."/>
            <person name="Zhang B."/>
            <person name="Ji P."/>
            <person name="Sakyi L.B."/>
            <person name="Cui X."/>
            <person name="Yuan T."/>
            <person name="Jiang B."/>
            <person name="Yang W."/>
            <person name="Lam T.T.-Y."/>
            <person name="Chang Q."/>
            <person name="Ding S."/>
            <person name="Wang X."/>
            <person name="Zhu J."/>
            <person name="Ruan X."/>
            <person name="Zhao L."/>
            <person name="Wei J."/>
            <person name="Que T."/>
            <person name="Du C."/>
            <person name="Cheng J."/>
            <person name="Dai P."/>
            <person name="Han X."/>
            <person name="Huang E."/>
            <person name="Gao Y."/>
            <person name="Liu J."/>
            <person name="Shao H."/>
            <person name="Ye R."/>
            <person name="Li L."/>
            <person name="Wei W."/>
            <person name="Wang X."/>
            <person name="Wang C."/>
            <person name="Yang T."/>
            <person name="Huo Q."/>
            <person name="Li W."/>
            <person name="Guo W."/>
            <person name="Chen H."/>
            <person name="Zhou L."/>
            <person name="Ni X."/>
            <person name="Tian J."/>
            <person name="Zhou Y."/>
            <person name="Sheng Y."/>
            <person name="Liu T."/>
            <person name="Pan Y."/>
            <person name="Xia L."/>
            <person name="Li J."/>
            <person name="Zhao F."/>
            <person name="Cao W."/>
        </authorList>
    </citation>
    <scope>NUCLEOTIDE SEQUENCE</scope>
    <source>
        <strain evidence="1">Hyas-2018</strain>
    </source>
</reference>
<name>A0ACB7S9S1_HYAAI</name>
<organism evidence="1 2">
    <name type="scientific">Hyalomma asiaticum</name>
    <name type="common">Tick</name>
    <dbReference type="NCBI Taxonomy" id="266040"/>
    <lineage>
        <taxon>Eukaryota</taxon>
        <taxon>Metazoa</taxon>
        <taxon>Ecdysozoa</taxon>
        <taxon>Arthropoda</taxon>
        <taxon>Chelicerata</taxon>
        <taxon>Arachnida</taxon>
        <taxon>Acari</taxon>
        <taxon>Parasitiformes</taxon>
        <taxon>Ixodida</taxon>
        <taxon>Ixodoidea</taxon>
        <taxon>Ixodidae</taxon>
        <taxon>Hyalomminae</taxon>
        <taxon>Hyalomma</taxon>
    </lineage>
</organism>
<dbReference type="EMBL" id="CM023485">
    <property type="protein sequence ID" value="KAH6930696.1"/>
    <property type="molecule type" value="Genomic_DNA"/>
</dbReference>
<keyword evidence="2" id="KW-1185">Reference proteome</keyword>
<dbReference type="Proteomes" id="UP000821845">
    <property type="component" value="Chromosome 5"/>
</dbReference>
<gene>
    <name evidence="1" type="ORF">HPB50_017213</name>
</gene>
<protein>
    <submittedName>
        <fullName evidence="1">Uncharacterized protein</fullName>
    </submittedName>
</protein>